<evidence type="ECO:0000313" key="4">
    <source>
        <dbReference type="Proteomes" id="UP001629432"/>
    </source>
</evidence>
<accession>A0ABW9E315</accession>
<dbReference type="Gene3D" id="3.40.50.620">
    <property type="entry name" value="HUPs"/>
    <property type="match status" value="1"/>
</dbReference>
<dbReference type="CDD" id="cd01990">
    <property type="entry name" value="LarE-like"/>
    <property type="match status" value="1"/>
</dbReference>
<dbReference type="GO" id="GO:0016740">
    <property type="term" value="F:transferase activity"/>
    <property type="evidence" value="ECO:0007669"/>
    <property type="project" value="UniProtKB-KW"/>
</dbReference>
<dbReference type="PANTHER" id="PTHR43169:SF2">
    <property type="entry name" value="NAD_GMP SYNTHASE DOMAIN-CONTAINING PROTEIN"/>
    <property type="match status" value="1"/>
</dbReference>
<keyword evidence="3" id="KW-0808">Transferase</keyword>
<feature type="domain" description="NAD/GMP synthase" evidence="2">
    <location>
        <begin position="18"/>
        <end position="81"/>
    </location>
</feature>
<reference evidence="3 4" key="1">
    <citation type="journal article" date="2024" name="Chem. Sci.">
        <title>Discovery of megapolipeptins by genome mining of a Burkholderiales bacteria collection.</title>
        <authorList>
            <person name="Paulo B.S."/>
            <person name="Recchia M.J.J."/>
            <person name="Lee S."/>
            <person name="Fergusson C.H."/>
            <person name="Romanowski S.B."/>
            <person name="Hernandez A."/>
            <person name="Krull N."/>
            <person name="Liu D.Y."/>
            <person name="Cavanagh H."/>
            <person name="Bos A."/>
            <person name="Gray C.A."/>
            <person name="Murphy B.T."/>
            <person name="Linington R.G."/>
            <person name="Eustaquio A.S."/>
        </authorList>
    </citation>
    <scope>NUCLEOTIDE SEQUENCE [LARGE SCALE GENOMIC DNA]</scope>
    <source>
        <strain evidence="3 4">RL17-338-BIC-A</strain>
    </source>
</reference>
<dbReference type="Proteomes" id="UP001629432">
    <property type="component" value="Unassembled WGS sequence"/>
</dbReference>
<evidence type="ECO:0000313" key="3">
    <source>
        <dbReference type="EMBL" id="MFM0641163.1"/>
    </source>
</evidence>
<keyword evidence="4" id="KW-1185">Reference proteome</keyword>
<comment type="caution">
    <text evidence="3">The sequence shown here is derived from an EMBL/GenBank/DDBJ whole genome shotgun (WGS) entry which is preliminary data.</text>
</comment>
<keyword evidence="1" id="KW-0436">Ligase</keyword>
<sequence length="277" mass="30141">MDRSGLQSKHDALRNCLRGMSSVIVALSGGVDSSLVAYVAHQELDDRALAVTSGSASLKREDLELCRCITAEWGMSHLVVDTPELHNPDYAANPVNRCYFCKSTLYQALADVAREKGFATVLNGANVDDMGDHRPGMLAAREFAVRSPLLECGFRKADIRALSAELGLRNADKPQAACLSSRVPYGTPISQDLLDRIERAERALGDLGFTQCRVRHHGEVARLEILPGEFERAIALREDVSRALKACGYVFVCLDLEGFRSGSLNHGRLAGVSIVTV</sequence>
<dbReference type="PIRSF" id="PIRSF006661">
    <property type="entry name" value="PP-lp_UCP006661"/>
    <property type="match status" value="1"/>
</dbReference>
<protein>
    <submittedName>
        <fullName evidence="3">ATP-dependent sacrificial sulfur transferase LarE</fullName>
    </submittedName>
</protein>
<name>A0ABW9E315_9BURK</name>
<dbReference type="SUPFAM" id="SSF52402">
    <property type="entry name" value="Adenine nucleotide alpha hydrolases-like"/>
    <property type="match status" value="1"/>
</dbReference>
<dbReference type="PANTHER" id="PTHR43169">
    <property type="entry name" value="EXSB FAMILY PROTEIN"/>
    <property type="match status" value="1"/>
</dbReference>
<dbReference type="InterPro" id="IPR014729">
    <property type="entry name" value="Rossmann-like_a/b/a_fold"/>
</dbReference>
<dbReference type="InterPro" id="IPR022310">
    <property type="entry name" value="NAD/GMP_synthase"/>
</dbReference>
<evidence type="ECO:0000259" key="2">
    <source>
        <dbReference type="Pfam" id="PF02540"/>
    </source>
</evidence>
<dbReference type="EMBL" id="JAQQCF010000036">
    <property type="protein sequence ID" value="MFM0641163.1"/>
    <property type="molecule type" value="Genomic_DNA"/>
</dbReference>
<dbReference type="RefSeq" id="WP_408339751.1">
    <property type="nucleotide sequence ID" value="NZ_JAQQCF010000036.1"/>
</dbReference>
<dbReference type="InterPro" id="IPR005232">
    <property type="entry name" value="LarE"/>
</dbReference>
<evidence type="ECO:0000256" key="1">
    <source>
        <dbReference type="ARBA" id="ARBA00022598"/>
    </source>
</evidence>
<proteinExistence type="predicted"/>
<gene>
    <name evidence="3" type="primary">larE</name>
    <name evidence="3" type="ORF">PQQ63_31145</name>
</gene>
<organism evidence="3 4">
    <name type="scientific">Paraburkholderia metrosideri</name>
    <dbReference type="NCBI Taxonomy" id="580937"/>
    <lineage>
        <taxon>Bacteria</taxon>
        <taxon>Pseudomonadati</taxon>
        <taxon>Pseudomonadota</taxon>
        <taxon>Betaproteobacteria</taxon>
        <taxon>Burkholderiales</taxon>
        <taxon>Burkholderiaceae</taxon>
        <taxon>Paraburkholderia</taxon>
    </lineage>
</organism>
<dbReference type="InterPro" id="IPR052188">
    <property type="entry name" value="Ni-pincer_cofactor_biosynth"/>
</dbReference>
<dbReference type="Pfam" id="PF02540">
    <property type="entry name" value="NAD_synthase"/>
    <property type="match status" value="1"/>
</dbReference>
<dbReference type="NCBIfam" id="TIGR00268">
    <property type="entry name" value="ATP-dependent sacrificial sulfur transferase LarE"/>
    <property type="match status" value="1"/>
</dbReference>